<organism evidence="2 3">
    <name type="scientific">Streptosporangium fragile</name>
    <dbReference type="NCBI Taxonomy" id="46186"/>
    <lineage>
        <taxon>Bacteria</taxon>
        <taxon>Bacillati</taxon>
        <taxon>Actinomycetota</taxon>
        <taxon>Actinomycetes</taxon>
        <taxon>Streptosporangiales</taxon>
        <taxon>Streptosporangiaceae</taxon>
        <taxon>Streptosporangium</taxon>
    </lineage>
</organism>
<gene>
    <name evidence="2" type="ORF">GCM10010517_33420</name>
</gene>
<dbReference type="RefSeq" id="WP_344972271.1">
    <property type="nucleotide sequence ID" value="NZ_BAAAVI010000021.1"/>
</dbReference>
<accession>A0ABP6IGE1</accession>
<dbReference type="EMBL" id="BAAAVI010000021">
    <property type="protein sequence ID" value="GAA2872954.1"/>
    <property type="molecule type" value="Genomic_DNA"/>
</dbReference>
<keyword evidence="3" id="KW-1185">Reference proteome</keyword>
<evidence type="ECO:0000256" key="1">
    <source>
        <dbReference type="SAM" id="Phobius"/>
    </source>
</evidence>
<sequence>MIDQDAPGGSGVLDLLERIGSVVLPVGIALYALLYLGIQQVYGVFNVSPEQAGIDQATMFGRLVGCLILLVLGGTLVIGALVAAWWLADRVTGGRLGKLARAVRERAWAAAAVGAVWCGATYWGFLGYLGLAEGVEAASIVLVAAVIGVVAFLVPFRLLRRRPGGRAGMKIMIAAFTGIGLGFALIGQMESDAVRLATTGRGSVVLSLVGFQEQWAVATTPGKGLPIRGGVSLLLLGEHEGAYTFYDCARQETFRRPTGSTELREITLEPDREEGFTCDALTPAPAPSSSP</sequence>
<evidence type="ECO:0000313" key="2">
    <source>
        <dbReference type="EMBL" id="GAA2872954.1"/>
    </source>
</evidence>
<evidence type="ECO:0000313" key="3">
    <source>
        <dbReference type="Proteomes" id="UP001500831"/>
    </source>
</evidence>
<feature type="transmembrane region" description="Helical" evidence="1">
    <location>
        <begin position="171"/>
        <end position="189"/>
    </location>
</feature>
<feature type="transmembrane region" description="Helical" evidence="1">
    <location>
        <begin position="22"/>
        <end position="42"/>
    </location>
</feature>
<dbReference type="Proteomes" id="UP001500831">
    <property type="component" value="Unassembled WGS sequence"/>
</dbReference>
<keyword evidence="1" id="KW-0472">Membrane</keyword>
<keyword evidence="1" id="KW-1133">Transmembrane helix</keyword>
<feature type="transmembrane region" description="Helical" evidence="1">
    <location>
        <begin position="137"/>
        <end position="159"/>
    </location>
</feature>
<comment type="caution">
    <text evidence="2">The sequence shown here is derived from an EMBL/GenBank/DDBJ whole genome shotgun (WGS) entry which is preliminary data.</text>
</comment>
<feature type="transmembrane region" description="Helical" evidence="1">
    <location>
        <begin position="108"/>
        <end position="131"/>
    </location>
</feature>
<keyword evidence="1" id="KW-0812">Transmembrane</keyword>
<feature type="transmembrane region" description="Helical" evidence="1">
    <location>
        <begin position="62"/>
        <end position="87"/>
    </location>
</feature>
<reference evidence="3" key="1">
    <citation type="journal article" date="2019" name="Int. J. Syst. Evol. Microbiol.">
        <title>The Global Catalogue of Microorganisms (GCM) 10K type strain sequencing project: providing services to taxonomists for standard genome sequencing and annotation.</title>
        <authorList>
            <consortium name="The Broad Institute Genomics Platform"/>
            <consortium name="The Broad Institute Genome Sequencing Center for Infectious Disease"/>
            <person name="Wu L."/>
            <person name="Ma J."/>
        </authorList>
    </citation>
    <scope>NUCLEOTIDE SEQUENCE [LARGE SCALE GENOMIC DNA]</scope>
    <source>
        <strain evidence="3">JCM 6242</strain>
    </source>
</reference>
<protein>
    <submittedName>
        <fullName evidence="2">Uncharacterized protein</fullName>
    </submittedName>
</protein>
<proteinExistence type="predicted"/>
<name>A0ABP6IGE1_9ACTN</name>